<feature type="repeat" description="ANK" evidence="3">
    <location>
        <begin position="143"/>
        <end position="175"/>
    </location>
</feature>
<dbReference type="PANTHER" id="PTHR24173">
    <property type="entry name" value="ANKYRIN REPEAT CONTAINING"/>
    <property type="match status" value="1"/>
</dbReference>
<dbReference type="SMART" id="SM00969">
    <property type="entry name" value="SOCS_box"/>
    <property type="match status" value="1"/>
</dbReference>
<dbReference type="PROSITE" id="PS50225">
    <property type="entry name" value="SOCS"/>
    <property type="match status" value="1"/>
</dbReference>
<dbReference type="SMART" id="SM00248">
    <property type="entry name" value="ANK"/>
    <property type="match status" value="9"/>
</dbReference>
<protein>
    <recommendedName>
        <fullName evidence="4">SOCS box domain-containing protein</fullName>
    </recommendedName>
</protein>
<dbReference type="Proteomes" id="UP000245119">
    <property type="component" value="Linkage Group LG8"/>
</dbReference>
<keyword evidence="6" id="KW-1185">Reference proteome</keyword>
<keyword evidence="1" id="KW-0677">Repeat</keyword>
<dbReference type="PROSITE" id="PS50088">
    <property type="entry name" value="ANK_REPEAT"/>
    <property type="match status" value="4"/>
</dbReference>
<dbReference type="GO" id="GO:0035556">
    <property type="term" value="P:intracellular signal transduction"/>
    <property type="evidence" value="ECO:0007669"/>
    <property type="project" value="InterPro"/>
</dbReference>
<feature type="repeat" description="ANK" evidence="3">
    <location>
        <begin position="77"/>
        <end position="109"/>
    </location>
</feature>
<dbReference type="PRINTS" id="PR01415">
    <property type="entry name" value="ANKYRIN"/>
</dbReference>
<evidence type="ECO:0000313" key="6">
    <source>
        <dbReference type="Proteomes" id="UP000245119"/>
    </source>
</evidence>
<name>A0A2T7NYP6_POMCA</name>
<proteinExistence type="predicted"/>
<evidence type="ECO:0000256" key="2">
    <source>
        <dbReference type="ARBA" id="ARBA00023043"/>
    </source>
</evidence>
<dbReference type="InterPro" id="IPR001496">
    <property type="entry name" value="SOCS_box"/>
</dbReference>
<feature type="repeat" description="ANK" evidence="3">
    <location>
        <begin position="215"/>
        <end position="247"/>
    </location>
</feature>
<evidence type="ECO:0000256" key="1">
    <source>
        <dbReference type="ARBA" id="ARBA00022737"/>
    </source>
</evidence>
<keyword evidence="2 3" id="KW-0040">ANK repeat</keyword>
<dbReference type="Pfam" id="PF12796">
    <property type="entry name" value="Ank_2"/>
    <property type="match status" value="3"/>
</dbReference>
<dbReference type="PROSITE" id="PS50297">
    <property type="entry name" value="ANK_REP_REGION"/>
    <property type="match status" value="3"/>
</dbReference>
<dbReference type="InterPro" id="IPR036036">
    <property type="entry name" value="SOCS_box-like_dom_sf"/>
</dbReference>
<evidence type="ECO:0000256" key="3">
    <source>
        <dbReference type="PROSITE-ProRule" id="PRU00023"/>
    </source>
</evidence>
<dbReference type="InterPro" id="IPR036770">
    <property type="entry name" value="Ankyrin_rpt-contain_sf"/>
</dbReference>
<dbReference type="STRING" id="400727.A0A2T7NYP6"/>
<dbReference type="EMBL" id="PZQS01000008">
    <property type="protein sequence ID" value="PVD26300.1"/>
    <property type="molecule type" value="Genomic_DNA"/>
</dbReference>
<dbReference type="AlphaFoldDB" id="A0A2T7NYP6"/>
<dbReference type="InterPro" id="IPR002110">
    <property type="entry name" value="Ankyrin_rpt"/>
</dbReference>
<comment type="caution">
    <text evidence="5">The sequence shown here is derived from an EMBL/GenBank/DDBJ whole genome shotgun (WGS) entry which is preliminary data.</text>
</comment>
<gene>
    <name evidence="5" type="ORF">C0Q70_13971</name>
</gene>
<dbReference type="Pfam" id="PF07525">
    <property type="entry name" value="SOCS_box"/>
    <property type="match status" value="1"/>
</dbReference>
<reference evidence="5 6" key="1">
    <citation type="submission" date="2018-04" db="EMBL/GenBank/DDBJ databases">
        <title>The genome of golden apple snail Pomacea canaliculata provides insight into stress tolerance and invasive adaptation.</title>
        <authorList>
            <person name="Liu C."/>
            <person name="Liu B."/>
            <person name="Ren Y."/>
            <person name="Zhang Y."/>
            <person name="Wang H."/>
            <person name="Li S."/>
            <person name="Jiang F."/>
            <person name="Yin L."/>
            <person name="Zhang G."/>
            <person name="Qian W."/>
            <person name="Fan W."/>
        </authorList>
    </citation>
    <scope>NUCLEOTIDE SEQUENCE [LARGE SCALE GENOMIC DNA]</scope>
    <source>
        <strain evidence="5">SZHN2017</strain>
        <tissue evidence="5">Muscle</tissue>
    </source>
</reference>
<dbReference type="SUPFAM" id="SSF48403">
    <property type="entry name" value="Ankyrin repeat"/>
    <property type="match status" value="2"/>
</dbReference>
<dbReference type="Gene3D" id="1.25.40.20">
    <property type="entry name" value="Ankyrin repeat-containing domain"/>
    <property type="match status" value="2"/>
</dbReference>
<evidence type="ECO:0000313" key="5">
    <source>
        <dbReference type="EMBL" id="PVD26300.1"/>
    </source>
</evidence>
<feature type="domain" description="SOCS box" evidence="4">
    <location>
        <begin position="533"/>
        <end position="576"/>
    </location>
</feature>
<accession>A0A2T7NYP6</accession>
<sequence>MQDSFEEDPENYKTVCVAARVGDLVGLQELVWNGRPVDVFDNRGWSPIHEAASGGFPGCLEFLLRQPSVDADWQTHEKETAMLLAARQGNSQCVRALVNAQADIDLATDEGFSPLWEAIQCCNVDCIRLLVKKGADVNQRVYTGYTPLHLAAERGYASILDYLLKHGAKQDVRADHNLTPIFLAAHWGHVDCLRILLRSAKDEGNLALVNVAAADNATPLLIAAQEGHEAVVDLLLEYGADANILVTDTGAGPLQYAIYKEHARCVHSLLPATKLSMFKDNFSDMHPLVQALQWQDTTILRMLLAAGLDAFQSQLLDPDQATELSLLAEGGLPGRKASLLCHIRKSWPLEGAKLLLEHDLSPIAQDDEIPPLLVAMWRNAFPLFCLLLRYNAPPNIYHHNICGNVAMLLALRKDLDNCCLGHSINVNSNHAKTKDKHVWLEHRKRSYVWRLFVAGGEVESLFSEDIDVNNEGQGVSGLSSLLKNCVHSKDMVVATVAFLLTLACNVRLPKSVLSLLPEEDTKEIIHITDSTPTLAHACRVKLMRTIGNKGRYTPSIITSLRLPETLREYLLFSDLDPYIGTLGCMVSLPNS</sequence>
<organism evidence="5 6">
    <name type="scientific">Pomacea canaliculata</name>
    <name type="common">Golden apple snail</name>
    <dbReference type="NCBI Taxonomy" id="400727"/>
    <lineage>
        <taxon>Eukaryota</taxon>
        <taxon>Metazoa</taxon>
        <taxon>Spiralia</taxon>
        <taxon>Lophotrochozoa</taxon>
        <taxon>Mollusca</taxon>
        <taxon>Gastropoda</taxon>
        <taxon>Caenogastropoda</taxon>
        <taxon>Architaenioglossa</taxon>
        <taxon>Ampullarioidea</taxon>
        <taxon>Ampullariidae</taxon>
        <taxon>Pomacea</taxon>
    </lineage>
</organism>
<dbReference type="SUPFAM" id="SSF158235">
    <property type="entry name" value="SOCS box-like"/>
    <property type="match status" value="1"/>
</dbReference>
<evidence type="ECO:0000259" key="4">
    <source>
        <dbReference type="PROSITE" id="PS50225"/>
    </source>
</evidence>
<feature type="repeat" description="ANK" evidence="3">
    <location>
        <begin position="110"/>
        <end position="142"/>
    </location>
</feature>
<dbReference type="OrthoDB" id="194358at2759"/>
<dbReference type="OMA" id="FDNRGWS"/>
<dbReference type="PANTHER" id="PTHR24173:SF74">
    <property type="entry name" value="ANKYRIN REPEAT DOMAIN-CONTAINING PROTEIN 16"/>
    <property type="match status" value="1"/>
</dbReference>